<dbReference type="InterPro" id="IPR001509">
    <property type="entry name" value="Epimerase_deHydtase"/>
</dbReference>
<evidence type="ECO:0000313" key="4">
    <source>
        <dbReference type="EMBL" id="PDH38366.1"/>
    </source>
</evidence>
<accession>A0A2A5WQE6</accession>
<sequence length="366" mass="39392">MASIAGPQDGPVAVTGASGYIGSHVVKNLVEHGYTVHACLRDTSREDKTSCLKDIDAAGPGSVVLFAADLMQAVSGSYDDAFTGCSAVFHVAADIGTDTSYDSPTPESMYTSLLDMTGGVLESARKAGTVKRVVYTSSTAAVMGRRDEGVEPGAAYTEDDWAGGKFETLDERYTYTNRQGETVNAWSVQRSAYAKGKVDAEILGYEFGEKTGIDVVSICPCHVLGPLLGKPHNTVWQRRIGLFLSGKTDFEGNGHTWNIIDVRDIAECQRLAAESDVATNRSRYMMVATDESQEPSMRILLDTLAELYPDINVAGDYNPEPSDHRLVARCTKAIEELGLKTHSAIDTLKSTGDTLIELGCIEPAKK</sequence>
<keyword evidence="1" id="KW-0560">Oxidoreductase</keyword>
<dbReference type="AlphaFoldDB" id="A0A2A5WQE6"/>
<evidence type="ECO:0000256" key="2">
    <source>
        <dbReference type="ARBA" id="ARBA00023445"/>
    </source>
</evidence>
<dbReference type="PANTHER" id="PTHR10366:SF564">
    <property type="entry name" value="STEROL-4-ALPHA-CARBOXYLATE 3-DEHYDROGENASE, DECARBOXYLATING"/>
    <property type="match status" value="1"/>
</dbReference>
<reference evidence="4 5" key="1">
    <citation type="submission" date="2017-08" db="EMBL/GenBank/DDBJ databases">
        <title>Fine stratification of microbial communities through a metagenomic profile of the photic zone.</title>
        <authorList>
            <person name="Haro-Moreno J.M."/>
            <person name="Lopez-Perez M."/>
            <person name="De La Torre J."/>
            <person name="Picazo A."/>
            <person name="Camacho A."/>
            <person name="Rodriguez-Valera F."/>
        </authorList>
    </citation>
    <scope>NUCLEOTIDE SEQUENCE [LARGE SCALE GENOMIC DNA]</scope>
    <source>
        <strain evidence="4">MED-G24</strain>
    </source>
</reference>
<dbReference type="Gene3D" id="3.40.50.720">
    <property type="entry name" value="NAD(P)-binding Rossmann-like Domain"/>
    <property type="match status" value="1"/>
</dbReference>
<comment type="similarity">
    <text evidence="2">Belongs to the NAD(P)-dependent epimerase/dehydratase family. Dihydroflavonol-4-reductase subfamily.</text>
</comment>
<dbReference type="Proteomes" id="UP000219327">
    <property type="component" value="Unassembled WGS sequence"/>
</dbReference>
<comment type="caution">
    <text evidence="4">The sequence shown here is derived from an EMBL/GenBank/DDBJ whole genome shotgun (WGS) entry which is preliminary data.</text>
</comment>
<proteinExistence type="inferred from homology"/>
<organism evidence="4 5">
    <name type="scientific">OM182 bacterium MED-G24</name>
    <dbReference type="NCBI Taxonomy" id="1986255"/>
    <lineage>
        <taxon>Bacteria</taxon>
        <taxon>Pseudomonadati</taxon>
        <taxon>Pseudomonadota</taxon>
        <taxon>Gammaproteobacteria</taxon>
        <taxon>OMG group</taxon>
        <taxon>OM182 clade</taxon>
    </lineage>
</organism>
<evidence type="ECO:0000313" key="5">
    <source>
        <dbReference type="Proteomes" id="UP000219327"/>
    </source>
</evidence>
<gene>
    <name evidence="4" type="ORF">CNE99_07030</name>
</gene>
<feature type="domain" description="NAD-dependent epimerase/dehydratase" evidence="3">
    <location>
        <begin position="12"/>
        <end position="276"/>
    </location>
</feature>
<dbReference type="PANTHER" id="PTHR10366">
    <property type="entry name" value="NAD DEPENDENT EPIMERASE/DEHYDRATASE"/>
    <property type="match status" value="1"/>
</dbReference>
<evidence type="ECO:0000259" key="3">
    <source>
        <dbReference type="Pfam" id="PF01370"/>
    </source>
</evidence>
<protein>
    <recommendedName>
        <fullName evidence="3">NAD-dependent epimerase/dehydratase domain-containing protein</fullName>
    </recommendedName>
</protein>
<evidence type="ECO:0000256" key="1">
    <source>
        <dbReference type="ARBA" id="ARBA00023002"/>
    </source>
</evidence>
<dbReference type="EMBL" id="NTKD01000037">
    <property type="protein sequence ID" value="PDH38366.1"/>
    <property type="molecule type" value="Genomic_DNA"/>
</dbReference>
<dbReference type="Pfam" id="PF01370">
    <property type="entry name" value="Epimerase"/>
    <property type="match status" value="1"/>
</dbReference>
<dbReference type="InterPro" id="IPR036291">
    <property type="entry name" value="NAD(P)-bd_dom_sf"/>
</dbReference>
<dbReference type="InterPro" id="IPR050425">
    <property type="entry name" value="NAD(P)_dehydrat-like"/>
</dbReference>
<dbReference type="SUPFAM" id="SSF51735">
    <property type="entry name" value="NAD(P)-binding Rossmann-fold domains"/>
    <property type="match status" value="1"/>
</dbReference>
<dbReference type="GO" id="GO:0016616">
    <property type="term" value="F:oxidoreductase activity, acting on the CH-OH group of donors, NAD or NADP as acceptor"/>
    <property type="evidence" value="ECO:0007669"/>
    <property type="project" value="TreeGrafter"/>
</dbReference>
<name>A0A2A5WQE6_9GAMM</name>